<proteinExistence type="predicted"/>
<organism evidence="2">
    <name type="scientific">Myoviridae sp. ctqfO1</name>
    <dbReference type="NCBI Taxonomy" id="2827710"/>
    <lineage>
        <taxon>Viruses</taxon>
        <taxon>Duplodnaviria</taxon>
        <taxon>Heunggongvirae</taxon>
        <taxon>Uroviricota</taxon>
        <taxon>Caudoviricetes</taxon>
    </lineage>
</organism>
<protein>
    <submittedName>
        <fullName evidence="2">LabA-like protein</fullName>
    </submittedName>
</protein>
<name>A0A8S5T2B2_9CAUD</name>
<dbReference type="Pfam" id="PF01936">
    <property type="entry name" value="NYN"/>
    <property type="match status" value="1"/>
</dbReference>
<accession>A0A8S5T2B2</accession>
<evidence type="ECO:0000259" key="1">
    <source>
        <dbReference type="Pfam" id="PF01936"/>
    </source>
</evidence>
<dbReference type="InterPro" id="IPR021139">
    <property type="entry name" value="NYN"/>
</dbReference>
<dbReference type="EMBL" id="BK032734">
    <property type="protein sequence ID" value="DAF57401.1"/>
    <property type="molecule type" value="Genomic_DNA"/>
</dbReference>
<reference evidence="2" key="1">
    <citation type="journal article" date="2021" name="Proc. Natl. Acad. Sci. U.S.A.">
        <title>A Catalog of Tens of Thousands of Viruses from Human Metagenomes Reveals Hidden Associations with Chronic Diseases.</title>
        <authorList>
            <person name="Tisza M.J."/>
            <person name="Buck C.B."/>
        </authorList>
    </citation>
    <scope>NUCLEOTIDE SEQUENCE</scope>
    <source>
        <strain evidence="2">CtqfO1</strain>
    </source>
</reference>
<feature type="domain" description="NYN" evidence="1">
    <location>
        <begin position="6"/>
        <end position="118"/>
    </location>
</feature>
<evidence type="ECO:0000313" key="2">
    <source>
        <dbReference type="EMBL" id="DAF57401.1"/>
    </source>
</evidence>
<dbReference type="Gene3D" id="3.40.50.1010">
    <property type="entry name" value="5'-nuclease"/>
    <property type="match status" value="1"/>
</dbReference>
<dbReference type="GO" id="GO:0004540">
    <property type="term" value="F:RNA nuclease activity"/>
    <property type="evidence" value="ECO:0007669"/>
    <property type="project" value="InterPro"/>
</dbReference>
<sequence length="236" mass="26890">MRLHAFIDGENVSVRTVRNGIKQLRLLNHIAKIDVFAKFKPSYADNYNMNFVQCFYGKNSADTFMTAAIVKAVYEEPLMDGFAIFTSDADFSPAIKVVTEAKKPVILVSEQGDLESHLKDVGVDLDYLTQFKFAKGRAVSVHNNYLKCEIPEREYNFKALHDGSSVYIVTKDRTYEVPFMSGVDIDTFSRIIPLKAIKKSFPKSRKLSEILELNYIKMVDKKLYIDVEGIYNGVEK</sequence>